<dbReference type="EMBL" id="PVTR01000003">
    <property type="protein sequence ID" value="PRY89005.1"/>
    <property type="molecule type" value="Genomic_DNA"/>
</dbReference>
<organism evidence="1 2">
    <name type="scientific">Mongoliibacter ruber</name>
    <dbReference type="NCBI Taxonomy" id="1750599"/>
    <lineage>
        <taxon>Bacteria</taxon>
        <taxon>Pseudomonadati</taxon>
        <taxon>Bacteroidota</taxon>
        <taxon>Cytophagia</taxon>
        <taxon>Cytophagales</taxon>
        <taxon>Cyclobacteriaceae</taxon>
        <taxon>Mongoliibacter</taxon>
    </lineage>
</organism>
<keyword evidence="2" id="KW-1185">Reference proteome</keyword>
<dbReference type="OrthoDB" id="966030at2"/>
<proteinExistence type="predicted"/>
<reference evidence="1 2" key="1">
    <citation type="submission" date="2018-03" db="EMBL/GenBank/DDBJ databases">
        <title>Genomic Encyclopedia of Archaeal and Bacterial Type Strains, Phase II (KMG-II): from individual species to whole genera.</title>
        <authorList>
            <person name="Goeker M."/>
        </authorList>
    </citation>
    <scope>NUCLEOTIDE SEQUENCE [LARGE SCALE GENOMIC DNA]</scope>
    <source>
        <strain evidence="1 2">DSM 27929</strain>
    </source>
</reference>
<gene>
    <name evidence="1" type="ORF">CLW00_103125</name>
</gene>
<evidence type="ECO:0000313" key="1">
    <source>
        <dbReference type="EMBL" id="PRY89005.1"/>
    </source>
</evidence>
<sequence length="191" mass="22347">MFYFIAITAVVMACQPKTEFDRVKEKELASGKVVEELFLDLKFGMDRKEFFGTCWEWNKKGVLTNGSHYLQVLYKPEVPSGKEVNMHFYPAFEEGRLFFMPIEFSYPGWFPGNEEFEVDRLMEDVVGLMETWYGDSFFEVSNKNKSVKAMVSVEGNRLIRIFKKSMTSVRVEMLDLRVKDISDMIKMEDEA</sequence>
<name>A0A2T0WQQ3_9BACT</name>
<dbReference type="Proteomes" id="UP000238157">
    <property type="component" value="Unassembled WGS sequence"/>
</dbReference>
<dbReference type="AlphaFoldDB" id="A0A2T0WQQ3"/>
<evidence type="ECO:0000313" key="2">
    <source>
        <dbReference type="Proteomes" id="UP000238157"/>
    </source>
</evidence>
<comment type="caution">
    <text evidence="1">The sequence shown here is derived from an EMBL/GenBank/DDBJ whole genome shotgun (WGS) entry which is preliminary data.</text>
</comment>
<dbReference type="RefSeq" id="WP_106132797.1">
    <property type="nucleotide sequence ID" value="NZ_PVTR01000003.1"/>
</dbReference>
<accession>A0A2T0WQQ3</accession>
<protein>
    <submittedName>
        <fullName evidence="1">Uncharacterized protein</fullName>
    </submittedName>
</protein>